<evidence type="ECO:0000313" key="4">
    <source>
        <dbReference type="EMBL" id="RCI75514.1"/>
    </source>
</evidence>
<evidence type="ECO:0000313" key="7">
    <source>
        <dbReference type="Proteomes" id="UP000276985"/>
    </source>
</evidence>
<reference evidence="4 6" key="1">
    <citation type="submission" date="2018-07" db="EMBL/GenBank/DDBJ databases">
        <title>Mechanisms of high-level aminoglycoside resistance among Gram-negative pathogens in Brazil.</title>
        <authorList>
            <person name="Ballaben A.S."/>
            <person name="Darini A.L.C."/>
            <person name="Doi Y."/>
        </authorList>
    </citation>
    <scope>NUCLEOTIDE SEQUENCE [LARGE SCALE GENOMIC DNA]</scope>
    <source>
        <strain evidence="4 6">B2-305</strain>
    </source>
</reference>
<sequence length="193" mass="20714">MATSVIRALQLAALLVLANIAQAAVDPPPAYKQIALPKGVPAEVLYSVALTESKVLLRGEYVPWPWTLNVAGKSYYYATRTAACTALLAAINLYGAKSVDSGLGQVNIGWNGHRFSSPCDSLDPYKNLDATSDILIEQRDALYASAPGRPVDWIQVAGRYHRPAGGAPAAKYRRTVSRHLSQVLGVNLLVTNP</sequence>
<dbReference type="Proteomes" id="UP000253594">
    <property type="component" value="Unassembled WGS sequence"/>
</dbReference>
<proteinExistence type="predicted"/>
<dbReference type="RefSeq" id="WP_003117072.1">
    <property type="nucleotide sequence ID" value="NZ_CAADKA010000499.1"/>
</dbReference>
<dbReference type="eggNOG" id="COG0741">
    <property type="taxonomic scope" value="Bacteria"/>
</dbReference>
<dbReference type="EMBL" id="QORE01000160">
    <property type="protein sequence ID" value="RCI75514.1"/>
    <property type="molecule type" value="Genomic_DNA"/>
</dbReference>
<dbReference type="EMBL" id="WXZT01000010">
    <property type="protein sequence ID" value="MZZ13427.1"/>
    <property type="molecule type" value="Genomic_DNA"/>
</dbReference>
<evidence type="ECO:0000313" key="6">
    <source>
        <dbReference type="Proteomes" id="UP000253594"/>
    </source>
</evidence>
<dbReference type="EMBL" id="WOAD01000114">
    <property type="protein sequence ID" value="MUI39816.1"/>
    <property type="molecule type" value="Genomic_DNA"/>
</dbReference>
<keyword evidence="1" id="KW-0732">Signal</keyword>
<evidence type="ECO:0000313" key="5">
    <source>
        <dbReference type="EMBL" id="RTS39800.1"/>
    </source>
</evidence>
<evidence type="ECO:0000313" key="8">
    <source>
        <dbReference type="Proteomes" id="UP000433532"/>
    </source>
</evidence>
<feature type="chain" id="PRO_5015028555" evidence="1">
    <location>
        <begin position="24"/>
        <end position="193"/>
    </location>
</feature>
<dbReference type="Proteomes" id="UP000433532">
    <property type="component" value="Unassembled WGS sequence"/>
</dbReference>
<dbReference type="Proteomes" id="UP000644192">
    <property type="component" value="Unassembled WGS sequence"/>
</dbReference>
<evidence type="ECO:0000313" key="2">
    <source>
        <dbReference type="EMBL" id="MUI39816.1"/>
    </source>
</evidence>
<feature type="signal peptide" evidence="1">
    <location>
        <begin position="1"/>
        <end position="23"/>
    </location>
</feature>
<organism evidence="4 6">
    <name type="scientific">Pseudomonas aeruginosa</name>
    <dbReference type="NCBI Taxonomy" id="287"/>
    <lineage>
        <taxon>Bacteria</taxon>
        <taxon>Pseudomonadati</taxon>
        <taxon>Pseudomonadota</taxon>
        <taxon>Gammaproteobacteria</taxon>
        <taxon>Pseudomonadales</taxon>
        <taxon>Pseudomonadaceae</taxon>
        <taxon>Pseudomonas</taxon>
    </lineage>
</organism>
<dbReference type="Proteomes" id="UP000276985">
    <property type="component" value="Unassembled WGS sequence"/>
</dbReference>
<protein>
    <submittedName>
        <fullName evidence="4">Lytic transglycosylase domain-containing protein</fullName>
    </submittedName>
</protein>
<dbReference type="EMBL" id="RXTL01000050">
    <property type="protein sequence ID" value="RTS39800.1"/>
    <property type="molecule type" value="Genomic_DNA"/>
</dbReference>
<reference evidence="5 7" key="2">
    <citation type="submission" date="2018-12" db="EMBL/GenBank/DDBJ databases">
        <title>Pseudomonas aeruginosa Diversity Panel.</title>
        <authorList>
            <person name="Snesrud E."/>
            <person name="Mcgann P."/>
        </authorList>
    </citation>
    <scope>NUCLEOTIDE SEQUENCE [LARGE SCALE GENOMIC DNA]</scope>
    <source>
        <strain evidence="5 7">MRSN6241</strain>
    </source>
</reference>
<name>A0A080VKW4_PSEAI</name>
<dbReference type="SUPFAM" id="SSF53955">
    <property type="entry name" value="Lysozyme-like"/>
    <property type="match status" value="1"/>
</dbReference>
<accession>A0A080VKW4</accession>
<reference evidence="2 8" key="3">
    <citation type="submission" date="2019-11" db="EMBL/GenBank/DDBJ databases">
        <title>Genomes of ocular Pseudomonas aeruginosa isolates.</title>
        <authorList>
            <person name="Khan M."/>
            <person name="Rice S.A."/>
            <person name="Willcox M.D.P."/>
            <person name="Stapleton F."/>
        </authorList>
    </citation>
    <scope>NUCLEOTIDE SEQUENCE [LARGE SCALE GENOMIC DNA]</scope>
    <source>
        <strain evidence="2 8">PA221</strain>
    </source>
</reference>
<reference evidence="3" key="4">
    <citation type="submission" date="2020-01" db="EMBL/GenBank/DDBJ databases">
        <title>Bacteria Cultured from War Wounds Associated with the Conflict in Eastern Ukraine.</title>
        <authorList>
            <person name="Snesrud E."/>
            <person name="Galac M.R."/>
            <person name="Mc Gann P."/>
            <person name="Valentine K."/>
            <person name="Viacheslav K."/>
        </authorList>
    </citation>
    <scope>NUCLEOTIDE SEQUENCE</scope>
    <source>
        <strain evidence="3">VNMU148</strain>
    </source>
</reference>
<dbReference type="InterPro" id="IPR023346">
    <property type="entry name" value="Lysozyme-like_dom_sf"/>
</dbReference>
<comment type="caution">
    <text evidence="4">The sequence shown here is derived from an EMBL/GenBank/DDBJ whole genome shotgun (WGS) entry which is preliminary data.</text>
</comment>
<gene>
    <name evidence="4" type="ORF">DT376_07240</name>
    <name evidence="5" type="ORF">DY940_31210</name>
    <name evidence="2" type="ORF">GNQ48_33295</name>
    <name evidence="3" type="ORF">GUL26_14310</name>
</gene>
<evidence type="ECO:0000256" key="1">
    <source>
        <dbReference type="SAM" id="SignalP"/>
    </source>
</evidence>
<dbReference type="AlphaFoldDB" id="A0A080VKW4"/>
<evidence type="ECO:0000313" key="3">
    <source>
        <dbReference type="EMBL" id="MZZ13427.1"/>
    </source>
</evidence>